<dbReference type="InterPro" id="IPR029068">
    <property type="entry name" value="Glyas_Bleomycin-R_OHBP_Dase"/>
</dbReference>
<dbReference type="Gene3D" id="3.10.180.10">
    <property type="entry name" value="2,3-Dihydroxybiphenyl 1,2-Dioxygenase, domain 1"/>
    <property type="match status" value="1"/>
</dbReference>
<feature type="domain" description="VOC" evidence="1">
    <location>
        <begin position="4"/>
        <end position="135"/>
    </location>
</feature>
<dbReference type="PANTHER" id="PTHR41294:SF1">
    <property type="entry name" value="CADMIUM-INDUCED PROTEIN CADI"/>
    <property type="match status" value="1"/>
</dbReference>
<evidence type="ECO:0000313" key="2">
    <source>
        <dbReference type="EMBL" id="QDO85562.1"/>
    </source>
</evidence>
<protein>
    <submittedName>
        <fullName evidence="2">VOC family protein</fullName>
    </submittedName>
</protein>
<organism evidence="2 3">
    <name type="scientific">Shewanella psychropiezotolerans</name>
    <dbReference type="NCBI Taxonomy" id="2593655"/>
    <lineage>
        <taxon>Bacteria</taxon>
        <taxon>Pseudomonadati</taxon>
        <taxon>Pseudomonadota</taxon>
        <taxon>Gammaproteobacteria</taxon>
        <taxon>Alteromonadales</taxon>
        <taxon>Shewanellaceae</taxon>
        <taxon>Shewanella</taxon>
    </lineage>
</organism>
<proteinExistence type="predicted"/>
<dbReference type="PROSITE" id="PS51819">
    <property type="entry name" value="VOC"/>
    <property type="match status" value="1"/>
</dbReference>
<dbReference type="InterPro" id="IPR004360">
    <property type="entry name" value="Glyas_Fos-R_dOase_dom"/>
</dbReference>
<dbReference type="SUPFAM" id="SSF54593">
    <property type="entry name" value="Glyoxalase/Bleomycin resistance protein/Dihydroxybiphenyl dioxygenase"/>
    <property type="match status" value="1"/>
</dbReference>
<name>A0ABX5X4A1_9GAMM</name>
<sequence length="147" mass="16253">MAIALTHIALHVMDLEACVDFYSSYAGMSVIHERPCGNSHERPSGEKRIVWLCEPGQESQFIIVVLPGGCGHKQQMNDFSHLGFALESKEAVDRVAKRAEEEGILVWGVRNDKYPAGYYCGVRDPDGNFIEFSYGQPLGPGAPELIK</sequence>
<dbReference type="Proteomes" id="UP000315947">
    <property type="component" value="Chromosome"/>
</dbReference>
<gene>
    <name evidence="2" type="ORF">FM037_22730</name>
</gene>
<reference evidence="2 3" key="1">
    <citation type="submission" date="2019-07" db="EMBL/GenBank/DDBJ databases">
        <title>Shewanella sp. YLB-06 whole genomic sequence.</title>
        <authorList>
            <person name="Yu L."/>
        </authorList>
    </citation>
    <scope>NUCLEOTIDE SEQUENCE [LARGE SCALE GENOMIC DNA]</scope>
    <source>
        <strain evidence="2 3">YLB-06</strain>
    </source>
</reference>
<dbReference type="CDD" id="cd06587">
    <property type="entry name" value="VOC"/>
    <property type="match status" value="1"/>
</dbReference>
<dbReference type="RefSeq" id="WP_144047881.1">
    <property type="nucleotide sequence ID" value="NZ_CP041614.1"/>
</dbReference>
<dbReference type="PANTHER" id="PTHR41294">
    <property type="entry name" value="CADMIUM-INDUCED PROTEIN CADI"/>
    <property type="match status" value="1"/>
</dbReference>
<accession>A0ABX5X4A1</accession>
<keyword evidence="3" id="KW-1185">Reference proteome</keyword>
<dbReference type="InterPro" id="IPR052393">
    <property type="entry name" value="Cadmium-induced_rsp"/>
</dbReference>
<dbReference type="EMBL" id="CP041614">
    <property type="protein sequence ID" value="QDO85562.1"/>
    <property type="molecule type" value="Genomic_DNA"/>
</dbReference>
<evidence type="ECO:0000313" key="3">
    <source>
        <dbReference type="Proteomes" id="UP000315947"/>
    </source>
</evidence>
<evidence type="ECO:0000259" key="1">
    <source>
        <dbReference type="PROSITE" id="PS51819"/>
    </source>
</evidence>
<dbReference type="InterPro" id="IPR037523">
    <property type="entry name" value="VOC_core"/>
</dbReference>
<dbReference type="Pfam" id="PF00903">
    <property type="entry name" value="Glyoxalase"/>
    <property type="match status" value="1"/>
</dbReference>